<proteinExistence type="predicted"/>
<sequence>MALKFACENSNRSTSLTALLDNVSTATNPSGPVTLYPVDVLINAGMEFTFSNFLIIIILMSTTALCHSRVCANVPGIFPERNSLSMASSSACFLFLPFSLFNLSIFFL</sequence>
<feature type="transmembrane region" description="Helical" evidence="1">
    <location>
        <begin position="53"/>
        <end position="72"/>
    </location>
</feature>
<reference evidence="2" key="1">
    <citation type="submission" date="2018-05" db="EMBL/GenBank/DDBJ databases">
        <authorList>
            <person name="Lanie J.A."/>
            <person name="Ng W.-L."/>
            <person name="Kazmierczak K.M."/>
            <person name="Andrzejewski T.M."/>
            <person name="Davidsen T.M."/>
            <person name="Wayne K.J."/>
            <person name="Tettelin H."/>
            <person name="Glass J.I."/>
            <person name="Rusch D."/>
            <person name="Podicherti R."/>
            <person name="Tsui H.-C.T."/>
            <person name="Winkler M.E."/>
        </authorList>
    </citation>
    <scope>NUCLEOTIDE SEQUENCE</scope>
</reference>
<feature type="transmembrane region" description="Helical" evidence="1">
    <location>
        <begin position="84"/>
        <end position="107"/>
    </location>
</feature>
<dbReference type="EMBL" id="UINC01224243">
    <property type="protein sequence ID" value="SVE53783.1"/>
    <property type="molecule type" value="Genomic_DNA"/>
</dbReference>
<evidence type="ECO:0000313" key="2">
    <source>
        <dbReference type="EMBL" id="SVE53783.1"/>
    </source>
</evidence>
<keyword evidence="1" id="KW-1133">Transmembrane helix</keyword>
<name>A0A383EBK9_9ZZZZ</name>
<organism evidence="2">
    <name type="scientific">marine metagenome</name>
    <dbReference type="NCBI Taxonomy" id="408172"/>
    <lineage>
        <taxon>unclassified sequences</taxon>
        <taxon>metagenomes</taxon>
        <taxon>ecological metagenomes</taxon>
    </lineage>
</organism>
<keyword evidence="1" id="KW-0812">Transmembrane</keyword>
<gene>
    <name evidence="2" type="ORF">METZ01_LOCUS506637</name>
</gene>
<accession>A0A383EBK9</accession>
<evidence type="ECO:0000256" key="1">
    <source>
        <dbReference type="SAM" id="Phobius"/>
    </source>
</evidence>
<keyword evidence="1" id="KW-0472">Membrane</keyword>
<protein>
    <submittedName>
        <fullName evidence="2">Uncharacterized protein</fullName>
    </submittedName>
</protein>
<dbReference type="AlphaFoldDB" id="A0A383EBK9"/>